<evidence type="ECO:0000313" key="2">
    <source>
        <dbReference type="Proteomes" id="UP000339249"/>
    </source>
</evidence>
<proteinExistence type="predicted"/>
<name>A0A4U9CYV6_RAOTE</name>
<sequence length="68" mass="7602">MRVVPGMMNNVYRRGEIAGYRAEFVIARAAKIVKRKRQTRSAGRRSGWTASDVRLQHGGQIGRMVTAA</sequence>
<protein>
    <submittedName>
        <fullName evidence="1">Uncharacterized protein</fullName>
    </submittedName>
</protein>
<organism evidence="1 2">
    <name type="scientific">Raoultella terrigena</name>
    <name type="common">Klebsiella terrigena</name>
    <dbReference type="NCBI Taxonomy" id="577"/>
    <lineage>
        <taxon>Bacteria</taxon>
        <taxon>Pseudomonadati</taxon>
        <taxon>Pseudomonadota</taxon>
        <taxon>Gammaproteobacteria</taxon>
        <taxon>Enterobacterales</taxon>
        <taxon>Enterobacteriaceae</taxon>
        <taxon>Klebsiella/Raoultella group</taxon>
        <taxon>Raoultella</taxon>
    </lineage>
</organism>
<dbReference type="AlphaFoldDB" id="A0A4U9CYV6"/>
<dbReference type="Proteomes" id="UP000339249">
    <property type="component" value="Unassembled WGS sequence"/>
</dbReference>
<reference evidence="1 2" key="1">
    <citation type="submission" date="2019-04" db="EMBL/GenBank/DDBJ databases">
        <authorList>
            <consortium name="Pathogen Informatics"/>
        </authorList>
    </citation>
    <scope>NUCLEOTIDE SEQUENCE [LARGE SCALE GENOMIC DNA]</scope>
    <source>
        <strain evidence="1 2">NCTC9185</strain>
    </source>
</reference>
<dbReference type="EMBL" id="CABDVU010000001">
    <property type="protein sequence ID" value="VTN10551.1"/>
    <property type="molecule type" value="Genomic_DNA"/>
</dbReference>
<evidence type="ECO:0000313" key="1">
    <source>
        <dbReference type="EMBL" id="VTN10551.1"/>
    </source>
</evidence>
<accession>A0A4U9CYV6</accession>
<gene>
    <name evidence="1" type="ORF">NCTC9185_02474</name>
</gene>